<accession>A0ABP1HP13</accession>
<dbReference type="EMBL" id="CAXDID020000037">
    <property type="protein sequence ID" value="CAL5997647.1"/>
    <property type="molecule type" value="Genomic_DNA"/>
</dbReference>
<dbReference type="Proteomes" id="UP001642409">
    <property type="component" value="Unassembled WGS sequence"/>
</dbReference>
<sequence>MPFVIIENGQHLEIAWSDDENAQNIDANILNESYDYITVEGQDNIEFTDYQILIRTQSLGITGCTVDLSKIAGHIKYVSLNKCKCINSFSEVMCIKELHLYDVQLQVSKLTQLNVDQIYVKISDEAKFDYYNCCQLQGKLNSLTLINQQVDLNLLQGSWDSVHFENCEFIGQVNNNKFKVQSVDVVINEQNSENNQKYLENLECEYFSLSQLENNEQQHIELIMTNNNYQKQSMSAQLQQCVCNLSLIQGLWNLIVFHNCTLLGNPNNYKQQQFSNTNISIFLDQHCPYIDLNPLHGIASKVSITLNNVQVDLSSVAKCKPFQLNLKDCTLDCTQLVGNWNILNIFNCEFKQTNDLITASIIAEKITVSNVDSKLLDYFRMKVLEVSKLKQPLLMFPNVNQLTIRRSVVIINESNSTVQHISLVNAKLIRFSVLNLKNLQSIDLNSVQKHHTDFTTKQKIISYLQFQKKNRGTIRNLKRRAENHKNGVEKQKIFLNRLKAYLQNNLHKIVQGSIALSYE</sequence>
<protein>
    <submittedName>
        <fullName evidence="1">Hypothetical_protein</fullName>
    </submittedName>
</protein>
<reference evidence="1 2" key="1">
    <citation type="submission" date="2024-07" db="EMBL/GenBank/DDBJ databases">
        <authorList>
            <person name="Akdeniz Z."/>
        </authorList>
    </citation>
    <scope>NUCLEOTIDE SEQUENCE [LARGE SCALE GENOMIC DNA]</scope>
</reference>
<evidence type="ECO:0000313" key="1">
    <source>
        <dbReference type="EMBL" id="CAL5997647.1"/>
    </source>
</evidence>
<keyword evidence="2" id="KW-1185">Reference proteome</keyword>
<evidence type="ECO:0000313" key="2">
    <source>
        <dbReference type="Proteomes" id="UP001642409"/>
    </source>
</evidence>
<proteinExistence type="predicted"/>
<comment type="caution">
    <text evidence="1">The sequence shown here is derived from an EMBL/GenBank/DDBJ whole genome shotgun (WGS) entry which is preliminary data.</text>
</comment>
<organism evidence="1 2">
    <name type="scientific">Hexamita inflata</name>
    <dbReference type="NCBI Taxonomy" id="28002"/>
    <lineage>
        <taxon>Eukaryota</taxon>
        <taxon>Metamonada</taxon>
        <taxon>Diplomonadida</taxon>
        <taxon>Hexamitidae</taxon>
        <taxon>Hexamitinae</taxon>
        <taxon>Hexamita</taxon>
    </lineage>
</organism>
<name>A0ABP1HP13_9EUKA</name>
<gene>
    <name evidence="1" type="ORF">HINF_LOCUS15346</name>
</gene>